<dbReference type="Proteomes" id="UP000019116">
    <property type="component" value="Chromosome 6B"/>
</dbReference>
<evidence type="ECO:0000313" key="3">
    <source>
        <dbReference type="EnsemblPlants" id="TraesCS6B02G015900.1"/>
    </source>
</evidence>
<keyword evidence="1" id="KW-0732">Signal</keyword>
<dbReference type="InterPro" id="IPR004873">
    <property type="entry name" value="BURP_dom"/>
</dbReference>
<sequence>MGRLLSSLLGFLLTAFVNNAAGASILTLTPEQYWKSALPNTPMPSSLSRLLCTSSVICGHGKHGGTTVGEKSHVFFSVYTTVEGHLHLPDDPSAALFFLEKDLHMHAGRKKLMKLHFMATPGAGDKFLPRSEADAIPFSSDKVPEILGHFSLKQDSQEAAQMAQTLRHCEAPAAEGEHKWCPTSLESMIDIATSSLGTSHVRAMSTVVGKEGTPRQDYTLTDVKCTGADRLLVCHAEPYAYAVFACHLPQATRAYTLSMVGEDGTAVEAVAVCHADTAAWNPRHIAFQVLKVKPGTVPVCHLVPQDHVVWTSGREFASYSDV</sequence>
<proteinExistence type="predicted"/>
<gene>
    <name evidence="3" type="primary">LOC123133115</name>
</gene>
<dbReference type="Gramene" id="TraesCS6B02G015900.1">
    <property type="protein sequence ID" value="TraesCS6B02G015900.1"/>
    <property type="gene ID" value="TraesCS6B02G015900"/>
</dbReference>
<dbReference type="SMART" id="SM01045">
    <property type="entry name" value="BURP"/>
    <property type="match status" value="1"/>
</dbReference>
<evidence type="ECO:0000259" key="2">
    <source>
        <dbReference type="PROSITE" id="PS51277"/>
    </source>
</evidence>
<protein>
    <recommendedName>
        <fullName evidence="2">BURP domain-containing protein</fullName>
    </recommendedName>
</protein>
<accession>A0A3B6PD46</accession>
<keyword evidence="4" id="KW-1185">Reference proteome</keyword>
<dbReference type="InterPro" id="IPR044816">
    <property type="entry name" value="BURP"/>
</dbReference>
<dbReference type="OMA" id="PEFYWKS"/>
<dbReference type="RefSeq" id="XP_044408588.1">
    <property type="nucleotide sequence ID" value="XM_044552653.1"/>
</dbReference>
<name>A0A3B6PD46_WHEAT</name>
<feature type="signal peptide" evidence="1">
    <location>
        <begin position="1"/>
        <end position="22"/>
    </location>
</feature>
<evidence type="ECO:0000256" key="1">
    <source>
        <dbReference type="SAM" id="SignalP"/>
    </source>
</evidence>
<dbReference type="SMR" id="A0A3B6PD46"/>
<reference evidence="3" key="1">
    <citation type="submission" date="2018-08" db="EMBL/GenBank/DDBJ databases">
        <authorList>
            <person name="Rossello M."/>
        </authorList>
    </citation>
    <scope>NUCLEOTIDE SEQUENCE [LARGE SCALE GENOMIC DNA]</scope>
    <source>
        <strain evidence="3">cv. Chinese Spring</strain>
    </source>
</reference>
<evidence type="ECO:0000313" key="4">
    <source>
        <dbReference type="Proteomes" id="UP000019116"/>
    </source>
</evidence>
<organism evidence="3">
    <name type="scientific">Triticum aestivum</name>
    <name type="common">Wheat</name>
    <dbReference type="NCBI Taxonomy" id="4565"/>
    <lineage>
        <taxon>Eukaryota</taxon>
        <taxon>Viridiplantae</taxon>
        <taxon>Streptophyta</taxon>
        <taxon>Embryophyta</taxon>
        <taxon>Tracheophyta</taxon>
        <taxon>Spermatophyta</taxon>
        <taxon>Magnoliopsida</taxon>
        <taxon>Liliopsida</taxon>
        <taxon>Poales</taxon>
        <taxon>Poaceae</taxon>
        <taxon>BOP clade</taxon>
        <taxon>Pooideae</taxon>
        <taxon>Triticodae</taxon>
        <taxon>Triticeae</taxon>
        <taxon>Triticinae</taxon>
        <taxon>Triticum</taxon>
    </lineage>
</organism>
<dbReference type="PROSITE" id="PS51277">
    <property type="entry name" value="BURP"/>
    <property type="match status" value="1"/>
</dbReference>
<dbReference type="OrthoDB" id="780559at2759"/>
<feature type="chain" id="PRO_5043178703" description="BURP domain-containing protein" evidence="1">
    <location>
        <begin position="23"/>
        <end position="322"/>
    </location>
</feature>
<reference evidence="3" key="2">
    <citation type="submission" date="2018-10" db="UniProtKB">
        <authorList>
            <consortium name="EnsemblPlants"/>
        </authorList>
    </citation>
    <scope>IDENTIFICATION</scope>
</reference>
<feature type="domain" description="BURP" evidence="2">
    <location>
        <begin position="97"/>
        <end position="313"/>
    </location>
</feature>
<dbReference type="Gramene" id="TraesCS6B03G0035400.1">
    <property type="protein sequence ID" value="TraesCS6B03G0035400.1.CDS"/>
    <property type="gene ID" value="TraesCS6B03G0035400"/>
</dbReference>
<dbReference type="AlphaFoldDB" id="A0A3B6PD46"/>
<dbReference type="GeneID" id="123133115"/>
<dbReference type="STRING" id="4565.A0A3B6PD46"/>
<dbReference type="PANTHER" id="PTHR31236:SF2">
    <property type="entry name" value="BURP DOMAIN PROTEIN RD22"/>
    <property type="match status" value="1"/>
</dbReference>
<dbReference type="PaxDb" id="4565-Traes_6BS_403B8957E.1"/>
<dbReference type="EnsemblPlants" id="TraesCS6B02G015900.1">
    <property type="protein sequence ID" value="TraesCS6B02G015900.1"/>
    <property type="gene ID" value="TraesCS6B02G015900"/>
</dbReference>
<dbReference type="PANTHER" id="PTHR31236">
    <property type="entry name" value="BURP DOMAIN PROTEIN USPL1-LIKE"/>
    <property type="match status" value="1"/>
</dbReference>
<dbReference type="Pfam" id="PF03181">
    <property type="entry name" value="BURP"/>
    <property type="match status" value="1"/>
</dbReference>